<dbReference type="AlphaFoldDB" id="G4ZYP7"/>
<name>G4ZYP7_PHYSP</name>
<dbReference type="Proteomes" id="UP000002640">
    <property type="component" value="Unassembled WGS sequence"/>
</dbReference>
<sequence length="115" mass="12710">RMLSFEETGLIATMNHVVCSNLTAHHGMIYMDAITEGPLHPVPTTNPLHFGICALTITPNSEPNAGVTLRWVVLYRYNLMPDDPALKSDLELSRPILNGDLITSAICSYLQMQQS</sequence>
<protein>
    <submittedName>
        <fullName evidence="1">Uncharacterized protein</fullName>
    </submittedName>
</protein>
<dbReference type="GeneID" id="20653103"/>
<accession>G4ZYP7</accession>
<feature type="non-terminal residue" evidence="1">
    <location>
        <position position="115"/>
    </location>
</feature>
<evidence type="ECO:0000313" key="2">
    <source>
        <dbReference type="Proteomes" id="UP000002640"/>
    </source>
</evidence>
<organism evidence="1 2">
    <name type="scientific">Phytophthora sojae (strain P6497)</name>
    <name type="common">Soybean stem and root rot agent</name>
    <name type="synonym">Phytophthora megasperma f. sp. glycines</name>
    <dbReference type="NCBI Taxonomy" id="1094619"/>
    <lineage>
        <taxon>Eukaryota</taxon>
        <taxon>Sar</taxon>
        <taxon>Stramenopiles</taxon>
        <taxon>Oomycota</taxon>
        <taxon>Peronosporomycetes</taxon>
        <taxon>Peronosporales</taxon>
        <taxon>Peronosporaceae</taxon>
        <taxon>Phytophthora</taxon>
    </lineage>
</organism>
<keyword evidence="2" id="KW-1185">Reference proteome</keyword>
<evidence type="ECO:0000313" key="1">
    <source>
        <dbReference type="EMBL" id="EGZ12080.1"/>
    </source>
</evidence>
<proteinExistence type="predicted"/>
<dbReference type="EMBL" id="JH159157">
    <property type="protein sequence ID" value="EGZ12080.1"/>
    <property type="molecule type" value="Genomic_DNA"/>
</dbReference>
<dbReference type="KEGG" id="psoj:PHYSODRAFT_456962"/>
<dbReference type="InParanoid" id="G4ZYP7"/>
<gene>
    <name evidence="1" type="ORF">PHYSODRAFT_456962</name>
</gene>
<dbReference type="RefSeq" id="XP_009532413.1">
    <property type="nucleotide sequence ID" value="XM_009534118.1"/>
</dbReference>
<feature type="non-terminal residue" evidence="1">
    <location>
        <position position="1"/>
    </location>
</feature>
<reference evidence="1 2" key="1">
    <citation type="journal article" date="2006" name="Science">
        <title>Phytophthora genome sequences uncover evolutionary origins and mechanisms of pathogenesis.</title>
        <authorList>
            <person name="Tyler B.M."/>
            <person name="Tripathy S."/>
            <person name="Zhang X."/>
            <person name="Dehal P."/>
            <person name="Jiang R.H."/>
            <person name="Aerts A."/>
            <person name="Arredondo F.D."/>
            <person name="Baxter L."/>
            <person name="Bensasson D."/>
            <person name="Beynon J.L."/>
            <person name="Chapman J."/>
            <person name="Damasceno C.M."/>
            <person name="Dorrance A.E."/>
            <person name="Dou D."/>
            <person name="Dickerman A.W."/>
            <person name="Dubchak I.L."/>
            <person name="Garbelotto M."/>
            <person name="Gijzen M."/>
            <person name="Gordon S.G."/>
            <person name="Govers F."/>
            <person name="Grunwald N.J."/>
            <person name="Huang W."/>
            <person name="Ivors K.L."/>
            <person name="Jones R.W."/>
            <person name="Kamoun S."/>
            <person name="Krampis K."/>
            <person name="Lamour K.H."/>
            <person name="Lee M.K."/>
            <person name="McDonald W.H."/>
            <person name="Medina M."/>
            <person name="Meijer H.J."/>
            <person name="Nordberg E.K."/>
            <person name="Maclean D.J."/>
            <person name="Ospina-Giraldo M.D."/>
            <person name="Morris P.F."/>
            <person name="Phuntumart V."/>
            <person name="Putnam N.H."/>
            <person name="Rash S."/>
            <person name="Rose J.K."/>
            <person name="Sakihama Y."/>
            <person name="Salamov A.A."/>
            <person name="Savidor A."/>
            <person name="Scheuring C.F."/>
            <person name="Smith B.M."/>
            <person name="Sobral B.W."/>
            <person name="Terry A."/>
            <person name="Torto-Alalibo T.A."/>
            <person name="Win J."/>
            <person name="Xu Z."/>
            <person name="Zhang H."/>
            <person name="Grigoriev I.V."/>
            <person name="Rokhsar D.S."/>
            <person name="Boore J.L."/>
        </authorList>
    </citation>
    <scope>NUCLEOTIDE SEQUENCE [LARGE SCALE GENOMIC DNA]</scope>
    <source>
        <strain evidence="1 2">P6497</strain>
    </source>
</reference>